<evidence type="ECO:0000313" key="5">
    <source>
        <dbReference type="EMBL" id="KAF1764480.1"/>
    </source>
</evidence>
<dbReference type="CDD" id="cd00037">
    <property type="entry name" value="CLECT"/>
    <property type="match status" value="1"/>
</dbReference>
<dbReference type="AlphaFoldDB" id="A0A6A5H9H8"/>
<dbReference type="PROSITE" id="PS01180">
    <property type="entry name" value="CUB"/>
    <property type="match status" value="1"/>
</dbReference>
<reference evidence="5 6" key="1">
    <citation type="submission" date="2019-12" db="EMBL/GenBank/DDBJ databases">
        <title>Chromosome-level assembly of the Caenorhabditis remanei genome.</title>
        <authorList>
            <person name="Teterina A.A."/>
            <person name="Willis J.H."/>
            <person name="Phillips P.C."/>
        </authorList>
    </citation>
    <scope>NUCLEOTIDE SEQUENCE [LARGE SCALE GENOMIC DNA]</scope>
    <source>
        <strain evidence="5 6">PX506</strain>
        <tissue evidence="5">Whole organism</tissue>
    </source>
</reference>
<evidence type="ECO:0000313" key="6">
    <source>
        <dbReference type="Proteomes" id="UP000483820"/>
    </source>
</evidence>
<dbReference type="PANTHER" id="PTHR22991">
    <property type="entry name" value="PROTEIN CBG13490"/>
    <property type="match status" value="1"/>
</dbReference>
<feature type="domain" description="C-type lectin" evidence="4">
    <location>
        <begin position="1"/>
        <end position="113"/>
    </location>
</feature>
<dbReference type="SMART" id="SM00034">
    <property type="entry name" value="CLECT"/>
    <property type="match status" value="1"/>
</dbReference>
<feature type="domain" description="CUB" evidence="3">
    <location>
        <begin position="120"/>
        <end position="251"/>
    </location>
</feature>
<dbReference type="EMBL" id="WUAV01000002">
    <property type="protein sequence ID" value="KAF1764480.1"/>
    <property type="molecule type" value="Genomic_DNA"/>
</dbReference>
<comment type="caution">
    <text evidence="2">Lacks conserved residue(s) required for the propagation of feature annotation.</text>
</comment>
<dbReference type="InterPro" id="IPR001304">
    <property type="entry name" value="C-type_lectin-like"/>
</dbReference>
<accession>A0A6A5H9H8</accession>
<dbReference type="SMART" id="SM00042">
    <property type="entry name" value="CUB"/>
    <property type="match status" value="1"/>
</dbReference>
<dbReference type="InterPro" id="IPR050976">
    <property type="entry name" value="Snaclec"/>
</dbReference>
<dbReference type="KEGG" id="crq:GCK72_004428"/>
<proteinExistence type="predicted"/>
<dbReference type="GeneID" id="78773890"/>
<dbReference type="Gene3D" id="2.60.120.290">
    <property type="entry name" value="Spermadhesin, CUB domain"/>
    <property type="match status" value="1"/>
</dbReference>
<organism evidence="5 6">
    <name type="scientific">Caenorhabditis remanei</name>
    <name type="common">Caenorhabditis vulgaris</name>
    <dbReference type="NCBI Taxonomy" id="31234"/>
    <lineage>
        <taxon>Eukaryota</taxon>
        <taxon>Metazoa</taxon>
        <taxon>Ecdysozoa</taxon>
        <taxon>Nematoda</taxon>
        <taxon>Chromadorea</taxon>
        <taxon>Rhabditida</taxon>
        <taxon>Rhabditina</taxon>
        <taxon>Rhabditomorpha</taxon>
        <taxon>Rhabditoidea</taxon>
        <taxon>Rhabditidae</taxon>
        <taxon>Peloderinae</taxon>
        <taxon>Caenorhabditis</taxon>
    </lineage>
</organism>
<dbReference type="PANTHER" id="PTHR22991:SF44">
    <property type="entry name" value="C-TYPE LECTIN-RELATED"/>
    <property type="match status" value="1"/>
</dbReference>
<protein>
    <submittedName>
        <fullName evidence="5">Uncharacterized protein</fullName>
    </submittedName>
</protein>
<dbReference type="SUPFAM" id="SSF49854">
    <property type="entry name" value="Spermadhesin, CUB domain"/>
    <property type="match status" value="1"/>
</dbReference>
<name>A0A6A5H9H8_CAERE</name>
<comment type="caution">
    <text evidence="5">The sequence shown here is derived from an EMBL/GenBank/DDBJ whole genome shotgun (WGS) entry which is preliminary data.</text>
</comment>
<gene>
    <name evidence="5" type="ORF">GCK72_004428</name>
</gene>
<dbReference type="Pfam" id="PF00431">
    <property type="entry name" value="CUB"/>
    <property type="match status" value="1"/>
</dbReference>
<dbReference type="InterPro" id="IPR000859">
    <property type="entry name" value="CUB_dom"/>
</dbReference>
<dbReference type="InterPro" id="IPR016186">
    <property type="entry name" value="C-type_lectin-like/link_sf"/>
</dbReference>
<evidence type="ECO:0000259" key="3">
    <source>
        <dbReference type="PROSITE" id="PS01180"/>
    </source>
</evidence>
<dbReference type="Pfam" id="PF00059">
    <property type="entry name" value="Lectin_C"/>
    <property type="match status" value="1"/>
</dbReference>
<dbReference type="RefSeq" id="XP_053588867.1">
    <property type="nucleotide sequence ID" value="XM_053724673.1"/>
</dbReference>
<dbReference type="Proteomes" id="UP000483820">
    <property type="component" value="Chromosome II"/>
</dbReference>
<dbReference type="PROSITE" id="PS50041">
    <property type="entry name" value="C_TYPE_LECTIN_2"/>
    <property type="match status" value="1"/>
</dbReference>
<sequence length="252" mass="27794">MNYPRYTFTQAQSVCESLCGNLVSIHSGNEMRYIKNYYAPRSTESIYIGAITVSGKYNSWTDGTAWDYNNIDNSQSWQATSNCMMVSLSSNGTQTNDAWYHTSCDTARPFMCKRKVGTDCGSDYSTTTLSTGSPSPSDTTPTCTSFLMSPGTFSSPGYPGNYTNNLNCAFTLATLGAYRIRLSFNSFVTENNYDKVRIYDGDSADSQFMAQLTGAQNSPLYYESTGNMMYVTFTTDGSVVMQGFTANFLSLI</sequence>
<dbReference type="CTD" id="78773890"/>
<evidence type="ECO:0000256" key="1">
    <source>
        <dbReference type="ARBA" id="ARBA00023157"/>
    </source>
</evidence>
<dbReference type="CDD" id="cd00041">
    <property type="entry name" value="CUB"/>
    <property type="match status" value="1"/>
</dbReference>
<dbReference type="InterPro" id="IPR035914">
    <property type="entry name" value="Sperma_CUB_dom_sf"/>
</dbReference>
<dbReference type="InterPro" id="IPR016187">
    <property type="entry name" value="CTDL_fold"/>
</dbReference>
<evidence type="ECO:0000259" key="4">
    <source>
        <dbReference type="PROSITE" id="PS50041"/>
    </source>
</evidence>
<dbReference type="SUPFAM" id="SSF56436">
    <property type="entry name" value="C-type lectin-like"/>
    <property type="match status" value="1"/>
</dbReference>
<dbReference type="Gene3D" id="3.10.100.10">
    <property type="entry name" value="Mannose-Binding Protein A, subunit A"/>
    <property type="match status" value="1"/>
</dbReference>
<evidence type="ECO:0000256" key="2">
    <source>
        <dbReference type="PROSITE-ProRule" id="PRU00059"/>
    </source>
</evidence>
<keyword evidence="1" id="KW-1015">Disulfide bond</keyword>